<dbReference type="SUPFAM" id="SSF51445">
    <property type="entry name" value="(Trans)glycosidases"/>
    <property type="match status" value="1"/>
</dbReference>
<gene>
    <name evidence="10" type="ORF">GRX66_06625</name>
</gene>
<keyword evidence="7" id="KW-0326">Glycosidase</keyword>
<dbReference type="GO" id="GO:0000272">
    <property type="term" value="P:polysaccharide catabolic process"/>
    <property type="evidence" value="ECO:0007669"/>
    <property type="project" value="InterPro"/>
</dbReference>
<evidence type="ECO:0000256" key="7">
    <source>
        <dbReference type="ARBA" id="ARBA00023295"/>
    </source>
</evidence>
<dbReference type="OrthoDB" id="198083at2157"/>
<dbReference type="PANTHER" id="PTHR31451">
    <property type="match status" value="1"/>
</dbReference>
<comment type="subcellular location">
    <subcellularLocation>
        <location evidence="2">Secreted</location>
    </subcellularLocation>
</comment>
<accession>A0A6B0SMU7</accession>
<evidence type="ECO:0000256" key="1">
    <source>
        <dbReference type="ARBA" id="ARBA00001678"/>
    </source>
</evidence>
<keyword evidence="4" id="KW-0964">Secreted</keyword>
<keyword evidence="6 10" id="KW-0378">Hydrolase</keyword>
<dbReference type="InterPro" id="IPR017853">
    <property type="entry name" value="GH"/>
</dbReference>
<dbReference type="Gene3D" id="3.20.20.80">
    <property type="entry name" value="Glycosidases"/>
    <property type="match status" value="1"/>
</dbReference>
<name>A0A6B0SMU7_9EURY</name>
<dbReference type="InterPro" id="IPR006311">
    <property type="entry name" value="TAT_signal"/>
</dbReference>
<dbReference type="PROSITE" id="PS51318">
    <property type="entry name" value="TAT"/>
    <property type="match status" value="1"/>
</dbReference>
<dbReference type="AlphaFoldDB" id="A0A6B0SMU7"/>
<comment type="catalytic activity">
    <reaction evidence="1">
        <text>Random hydrolysis of (1-&gt;4)-beta-D-mannosidic linkages in mannans, galactomannans and glucomannans.</text>
        <dbReference type="EC" id="3.2.1.78"/>
    </reaction>
</comment>
<feature type="compositionally biased region" description="Polar residues" evidence="8">
    <location>
        <begin position="29"/>
        <end position="56"/>
    </location>
</feature>
<keyword evidence="5" id="KW-0732">Signal</keyword>
<proteinExistence type="predicted"/>
<reference evidence="10 11" key="1">
    <citation type="submission" date="2019-12" db="EMBL/GenBank/DDBJ databases">
        <title>Isolation and characterization of three novel carbon monoxide-oxidizing members of Halobacteria from salione crusts and soils.</title>
        <authorList>
            <person name="Myers M.R."/>
            <person name="King G.M."/>
        </authorList>
    </citation>
    <scope>NUCLEOTIDE SEQUENCE [LARGE SCALE GENOMIC DNA]</scope>
    <source>
        <strain evidence="10 11">PCN9</strain>
    </source>
</reference>
<protein>
    <recommendedName>
        <fullName evidence="3">mannan endo-1,4-beta-mannosidase</fullName>
        <ecNumber evidence="3">3.2.1.78</ecNumber>
    </recommendedName>
</protein>
<dbReference type="InterPro" id="IPR045053">
    <property type="entry name" value="MAN-like"/>
</dbReference>
<evidence type="ECO:0000256" key="6">
    <source>
        <dbReference type="ARBA" id="ARBA00022801"/>
    </source>
</evidence>
<evidence type="ECO:0000313" key="11">
    <source>
        <dbReference type="Proteomes" id="UP000471521"/>
    </source>
</evidence>
<organism evidence="10 11">
    <name type="scientific">Halobacterium bonnevillei</name>
    <dbReference type="NCBI Taxonomy" id="2692200"/>
    <lineage>
        <taxon>Archaea</taxon>
        <taxon>Methanobacteriati</taxon>
        <taxon>Methanobacteriota</taxon>
        <taxon>Stenosarchaea group</taxon>
        <taxon>Halobacteria</taxon>
        <taxon>Halobacteriales</taxon>
        <taxon>Halobacteriaceae</taxon>
        <taxon>Halobacterium</taxon>
    </lineage>
</organism>
<feature type="region of interest" description="Disordered" evidence="8">
    <location>
        <begin position="25"/>
        <end position="62"/>
    </location>
</feature>
<dbReference type="InterPro" id="IPR001547">
    <property type="entry name" value="Glyco_hydro_5"/>
</dbReference>
<evidence type="ECO:0000256" key="8">
    <source>
        <dbReference type="SAM" id="MobiDB-lite"/>
    </source>
</evidence>
<dbReference type="Proteomes" id="UP000471521">
    <property type="component" value="Unassembled WGS sequence"/>
</dbReference>
<dbReference type="EC" id="3.2.1.78" evidence="3"/>
<dbReference type="RefSeq" id="WP_159525845.1">
    <property type="nucleotide sequence ID" value="NZ_WUUU01000035.1"/>
</dbReference>
<evidence type="ECO:0000256" key="5">
    <source>
        <dbReference type="ARBA" id="ARBA00022729"/>
    </source>
</evidence>
<keyword evidence="11" id="KW-1185">Reference proteome</keyword>
<dbReference type="EMBL" id="WUUU01000035">
    <property type="protein sequence ID" value="MXR20292.1"/>
    <property type="molecule type" value="Genomic_DNA"/>
</dbReference>
<evidence type="ECO:0000259" key="9">
    <source>
        <dbReference type="Pfam" id="PF26410"/>
    </source>
</evidence>
<dbReference type="GO" id="GO:0005576">
    <property type="term" value="C:extracellular region"/>
    <property type="evidence" value="ECO:0007669"/>
    <property type="project" value="UniProtKB-SubCell"/>
</dbReference>
<comment type="caution">
    <text evidence="10">The sequence shown here is derived from an EMBL/GenBank/DDBJ whole genome shotgun (WGS) entry which is preliminary data.</text>
</comment>
<dbReference type="PROSITE" id="PS51257">
    <property type="entry name" value="PROKAR_LIPOPROTEIN"/>
    <property type="match status" value="1"/>
</dbReference>
<dbReference type="PANTHER" id="PTHR31451:SF39">
    <property type="entry name" value="MANNAN ENDO-1,4-BETA-MANNOSIDASE 1"/>
    <property type="match status" value="1"/>
</dbReference>
<evidence type="ECO:0000256" key="3">
    <source>
        <dbReference type="ARBA" id="ARBA00012706"/>
    </source>
</evidence>
<feature type="domain" description="Glycoside hydrolase family 5" evidence="9">
    <location>
        <begin position="188"/>
        <end position="369"/>
    </location>
</feature>
<evidence type="ECO:0000313" key="10">
    <source>
        <dbReference type="EMBL" id="MXR20292.1"/>
    </source>
</evidence>
<evidence type="ECO:0000256" key="4">
    <source>
        <dbReference type="ARBA" id="ARBA00022525"/>
    </source>
</evidence>
<sequence length="505" mass="56865">MTGKQLSRRRLLAAVGLAGALSGCAELTGDSSRPGDSTSATRTETDESTPNPTTADAQEGGELTGDYRIHNFVERDSTDLVLNGDVFRYNGLSSLLTMTIDPLREQWVDQVMDVARASDVNVIRCWGFPPTFDPAAGSVHAAPGEFDEEWFGVFDYTVARAKEAGVRLVVPLLQGVHVDASNERRNYAPSPATYGEWSDTADYTQYTKDFIEDDQANEYFKEYIEHLLTRENQYTGVEYRDEPTILVWECANELEFHHPDRVGDSLDFWYQDIGSFVTSLGAQQLVGTGMHGATGDVYEPWTVRCDFVQDHRADAIDVCSFHHYPVSGRPETSVRVRSPELTRRYMEHKVALAYEEVGKPVYCGEYGVPYLSESIGEVLVSRLETAEEASDVESNAEYPMAYPDQHDDGVLVTRREHLDWESYGLKKRNDYFRYATEVAADTGLEGVHWWRLIPARIPEEVGEDELPDYRMEELGSAILQDDQETFDVVQAYAERNAQNTTDRSA</sequence>
<evidence type="ECO:0000256" key="2">
    <source>
        <dbReference type="ARBA" id="ARBA00004613"/>
    </source>
</evidence>
<dbReference type="Pfam" id="PF26410">
    <property type="entry name" value="GH5_mannosidase"/>
    <property type="match status" value="1"/>
</dbReference>
<dbReference type="GO" id="GO:0016985">
    <property type="term" value="F:mannan endo-1,4-beta-mannosidase activity"/>
    <property type="evidence" value="ECO:0007669"/>
    <property type="project" value="TreeGrafter"/>
</dbReference>